<keyword evidence="2" id="KW-1185">Reference proteome</keyword>
<evidence type="ECO:0000313" key="1">
    <source>
        <dbReference type="EMBL" id="GME80908.1"/>
    </source>
</evidence>
<reference evidence="1" key="1">
    <citation type="submission" date="2023-04" db="EMBL/GenBank/DDBJ databases">
        <title>Ambrosiozyma monospora NBRC 10751.</title>
        <authorList>
            <person name="Ichikawa N."/>
            <person name="Sato H."/>
            <person name="Tonouchi N."/>
        </authorList>
    </citation>
    <scope>NUCLEOTIDE SEQUENCE</scope>
    <source>
        <strain evidence="1">NBRC 10751</strain>
    </source>
</reference>
<name>A0ACB5T3Q8_AMBMO</name>
<comment type="caution">
    <text evidence="1">The sequence shown here is derived from an EMBL/GenBank/DDBJ whole genome shotgun (WGS) entry which is preliminary data.</text>
</comment>
<protein>
    <submittedName>
        <fullName evidence="1">Unnamed protein product</fullName>
    </submittedName>
</protein>
<proteinExistence type="predicted"/>
<accession>A0ACB5T3Q8</accession>
<organism evidence="1 2">
    <name type="scientific">Ambrosiozyma monospora</name>
    <name type="common">Yeast</name>
    <name type="synonym">Endomycopsis monosporus</name>
    <dbReference type="NCBI Taxonomy" id="43982"/>
    <lineage>
        <taxon>Eukaryota</taxon>
        <taxon>Fungi</taxon>
        <taxon>Dikarya</taxon>
        <taxon>Ascomycota</taxon>
        <taxon>Saccharomycotina</taxon>
        <taxon>Pichiomycetes</taxon>
        <taxon>Pichiales</taxon>
        <taxon>Pichiaceae</taxon>
        <taxon>Ambrosiozyma</taxon>
    </lineage>
</organism>
<dbReference type="EMBL" id="BSXS01003259">
    <property type="protein sequence ID" value="GME80908.1"/>
    <property type="molecule type" value="Genomic_DNA"/>
</dbReference>
<evidence type="ECO:0000313" key="2">
    <source>
        <dbReference type="Proteomes" id="UP001165064"/>
    </source>
</evidence>
<dbReference type="Proteomes" id="UP001165064">
    <property type="component" value="Unassembled WGS sequence"/>
</dbReference>
<sequence>MQNVQALSSYVPLIVKGLGYSAVRANAMSSIGSWIAVVVMLFSITFIHKFGFIFIPQLLATIVITVFSAALLGISHTQKKKAKFGLLMVLTGFNTIGHVMNCSWASANSRKPAQRSMRMALMVMAANMAGISGGQILRTKDSPQYKTAFMALTIIACFTLVLVIFMIVQYVYANKRLDKLYPGSADAVKKVADVETEFDEFEKNDADTVKVLVVGDDADDQEKVNRLLSEISGDAGKFNVQSANEKVVSFEQGFRYLY</sequence>
<gene>
    <name evidence="1" type="ORF">Amon02_000466600</name>
</gene>